<dbReference type="PROSITE" id="PS50893">
    <property type="entry name" value="ABC_TRANSPORTER_2"/>
    <property type="match status" value="2"/>
</dbReference>
<dbReference type="SUPFAM" id="SSF52540">
    <property type="entry name" value="P-loop containing nucleoside triphosphate hydrolases"/>
    <property type="match status" value="2"/>
</dbReference>
<dbReference type="CDD" id="cd03215">
    <property type="entry name" value="ABC_Carb_Monos_II"/>
    <property type="match status" value="1"/>
</dbReference>
<feature type="domain" description="ABC transporter" evidence="5">
    <location>
        <begin position="4"/>
        <end position="245"/>
    </location>
</feature>
<dbReference type="PROSITE" id="PS00211">
    <property type="entry name" value="ABC_TRANSPORTER_1"/>
    <property type="match status" value="1"/>
</dbReference>
<evidence type="ECO:0000313" key="7">
    <source>
        <dbReference type="Proteomes" id="UP000324351"/>
    </source>
</evidence>
<proteinExistence type="predicted"/>
<keyword evidence="7" id="KW-1185">Reference proteome</keyword>
<dbReference type="GO" id="GO:0016887">
    <property type="term" value="F:ATP hydrolysis activity"/>
    <property type="evidence" value="ECO:0007669"/>
    <property type="project" value="InterPro"/>
</dbReference>
<keyword evidence="2" id="KW-0677">Repeat</keyword>
<evidence type="ECO:0000256" key="1">
    <source>
        <dbReference type="ARBA" id="ARBA00022448"/>
    </source>
</evidence>
<name>A0A5B1M5D0_9ACTN</name>
<dbReference type="InterPro" id="IPR003593">
    <property type="entry name" value="AAA+_ATPase"/>
</dbReference>
<dbReference type="InterPro" id="IPR050107">
    <property type="entry name" value="ABC_carbohydrate_import_ATPase"/>
</dbReference>
<comment type="caution">
    <text evidence="6">The sequence shown here is derived from an EMBL/GenBank/DDBJ whole genome shotgun (WGS) entry which is preliminary data.</text>
</comment>
<dbReference type="CDD" id="cd03216">
    <property type="entry name" value="ABC_Carb_Monos_I"/>
    <property type="match status" value="1"/>
</dbReference>
<dbReference type="RefSeq" id="WP_149750300.1">
    <property type="nucleotide sequence ID" value="NZ_VUJW01000003.1"/>
</dbReference>
<dbReference type="Proteomes" id="UP000324351">
    <property type="component" value="Unassembled WGS sequence"/>
</dbReference>
<dbReference type="PANTHER" id="PTHR43790">
    <property type="entry name" value="CARBOHYDRATE TRANSPORT ATP-BINDING PROTEIN MG119-RELATED"/>
    <property type="match status" value="1"/>
</dbReference>
<evidence type="ECO:0000256" key="3">
    <source>
        <dbReference type="ARBA" id="ARBA00022741"/>
    </source>
</evidence>
<gene>
    <name evidence="6" type="ORF">F0U47_10460</name>
</gene>
<accession>A0A5B1M5D0</accession>
<organism evidence="6 7">
    <name type="scientific">Nocardioides antri</name>
    <dbReference type="NCBI Taxonomy" id="2607659"/>
    <lineage>
        <taxon>Bacteria</taxon>
        <taxon>Bacillati</taxon>
        <taxon>Actinomycetota</taxon>
        <taxon>Actinomycetes</taxon>
        <taxon>Propionibacteriales</taxon>
        <taxon>Nocardioidaceae</taxon>
        <taxon>Nocardioides</taxon>
    </lineage>
</organism>
<dbReference type="InterPro" id="IPR003439">
    <property type="entry name" value="ABC_transporter-like_ATP-bd"/>
</dbReference>
<evidence type="ECO:0000256" key="2">
    <source>
        <dbReference type="ARBA" id="ARBA00022737"/>
    </source>
</evidence>
<keyword evidence="4 6" id="KW-0067">ATP-binding</keyword>
<dbReference type="InterPro" id="IPR027417">
    <property type="entry name" value="P-loop_NTPase"/>
</dbReference>
<dbReference type="EMBL" id="VUJW01000003">
    <property type="protein sequence ID" value="KAA1427836.1"/>
    <property type="molecule type" value="Genomic_DNA"/>
</dbReference>
<evidence type="ECO:0000259" key="5">
    <source>
        <dbReference type="PROSITE" id="PS50893"/>
    </source>
</evidence>
<dbReference type="AlphaFoldDB" id="A0A5B1M5D0"/>
<reference evidence="6 7" key="2">
    <citation type="submission" date="2019-09" db="EMBL/GenBank/DDBJ databases">
        <authorList>
            <person name="Jin C."/>
        </authorList>
    </citation>
    <scope>NUCLEOTIDE SEQUENCE [LARGE SCALE GENOMIC DNA]</scope>
    <source>
        <strain evidence="6 7">BN140041</strain>
    </source>
</reference>
<keyword evidence="3" id="KW-0547">Nucleotide-binding</keyword>
<protein>
    <submittedName>
        <fullName evidence="6">Sugar ABC transporter ATP-binding protein</fullName>
    </submittedName>
</protein>
<reference evidence="6 7" key="1">
    <citation type="submission" date="2019-09" db="EMBL/GenBank/DDBJ databases">
        <title>Nocardioides panacisoli sp. nov., isolated from the soil of a ginseng field.</title>
        <authorList>
            <person name="Cho C."/>
        </authorList>
    </citation>
    <scope>NUCLEOTIDE SEQUENCE [LARGE SCALE GENOMIC DNA]</scope>
    <source>
        <strain evidence="6 7">BN140041</strain>
    </source>
</reference>
<dbReference type="PANTHER" id="PTHR43790:SF9">
    <property type="entry name" value="GALACTOFURANOSE TRANSPORTER ATP-BINDING PROTEIN YTFR"/>
    <property type="match status" value="1"/>
</dbReference>
<evidence type="ECO:0000313" key="6">
    <source>
        <dbReference type="EMBL" id="KAA1427836.1"/>
    </source>
</evidence>
<sequence length="506" mass="53558">MTVLAVRGLTKHFAGVPALRGVDLDVEEGSVHALLGGNGCGKSTLIKALAGVGPGDDGEIAVAGQLHAAPAMTPRHAREAGLRFVHQQLSIFPDLSVAENLAIGHGWEAGRTGRIHWRSQNRRARDLLDRFGVPVYPRQLAGASSVATQTMICIARAMQDLEQAGVLVLDEPTSSFPPAQVDQLLAFVREFVGHGHSVVYVTHRLDEVVRVADRATIMRDGLVDVHVERDELTHDRLSRAIIGPAVRSAGTSVSARREPPAGPASVVVDGLAGGPVVGASFALRPGEIVGLAGLLGSGRSSLLKLLFGALPATAGTVEIDGRPFRPAGPGAAMRAGVAYIPEDRQADAAFASLSVGENLSLATSGEYFRRGRIRHRAEAAAARRLVGDYHVKTTSTRAAMGTLSGGNQQKVVLARWLRRDPRLLLLDEPSQGVDVGARAEIWHLVRHAVDQGATALVATSDLDELATFCDRALVIRSGRIADEVAPADMSEHTLQSRAFGIDQEAS</sequence>
<feature type="domain" description="ABC transporter" evidence="5">
    <location>
        <begin position="261"/>
        <end position="502"/>
    </location>
</feature>
<dbReference type="GO" id="GO:0005524">
    <property type="term" value="F:ATP binding"/>
    <property type="evidence" value="ECO:0007669"/>
    <property type="project" value="UniProtKB-KW"/>
</dbReference>
<dbReference type="Gene3D" id="3.40.50.300">
    <property type="entry name" value="P-loop containing nucleotide triphosphate hydrolases"/>
    <property type="match status" value="2"/>
</dbReference>
<evidence type="ECO:0000256" key="4">
    <source>
        <dbReference type="ARBA" id="ARBA00022840"/>
    </source>
</evidence>
<dbReference type="Pfam" id="PF00005">
    <property type="entry name" value="ABC_tran"/>
    <property type="match status" value="2"/>
</dbReference>
<dbReference type="SMART" id="SM00382">
    <property type="entry name" value="AAA"/>
    <property type="match status" value="2"/>
</dbReference>
<keyword evidence="1" id="KW-0813">Transport</keyword>
<dbReference type="InterPro" id="IPR017871">
    <property type="entry name" value="ABC_transporter-like_CS"/>
</dbReference>